<accession>A0AAU7W557</accession>
<keyword evidence="4 6" id="KW-1133">Transmembrane helix</keyword>
<comment type="subcellular location">
    <subcellularLocation>
        <location evidence="1">Membrane</location>
        <topology evidence="1">Multi-pass membrane protein</topology>
    </subcellularLocation>
</comment>
<dbReference type="InterPro" id="IPR001204">
    <property type="entry name" value="Phos_transporter"/>
</dbReference>
<feature type="transmembrane region" description="Helical" evidence="6">
    <location>
        <begin position="131"/>
        <end position="152"/>
    </location>
</feature>
<feature type="transmembrane region" description="Helical" evidence="6">
    <location>
        <begin position="164"/>
        <end position="184"/>
    </location>
</feature>
<sequence length="322" mass="32024">MSAGLALFLVASLFAFVYGSNAGSVLVSIGLTASNTPVWLAVLALGAAVAIAPVLLGTGVATTIAAELVTLDGEAGRWLLVAAVVSAMLVAAVLSWRGLPTSMTLALLAAMTGVGLGAGTDVSWPRLAEVAAGLLLAPLLGVIAALLLRLGLRPWRTRWAVRDVAGGVHVLAFAALAMAFGAADGQKILAVMAVAMDTVGERAEIVPLQLAVAGVVFAAGAAFGVRRMAATVNRGVLAVRPDAAATSELATAAVMFGGSALGVPAGMSQVVSGSLIGIGMSSGMRRIRWENAARLGNAWVATVPATLLAGFAAGLIVGAVAV</sequence>
<dbReference type="AlphaFoldDB" id="A0AAU7W557"/>
<evidence type="ECO:0000256" key="4">
    <source>
        <dbReference type="ARBA" id="ARBA00022989"/>
    </source>
</evidence>
<name>A0AAU7W557_9MICO</name>
<feature type="transmembrane region" description="Helical" evidence="6">
    <location>
        <begin position="38"/>
        <end position="66"/>
    </location>
</feature>
<dbReference type="PANTHER" id="PTHR11101:SF80">
    <property type="entry name" value="PHOSPHATE TRANSPORTER"/>
    <property type="match status" value="1"/>
</dbReference>
<gene>
    <name evidence="7" type="ORF">ABIQ69_13190</name>
</gene>
<dbReference type="GO" id="GO:0005315">
    <property type="term" value="F:phosphate transmembrane transporter activity"/>
    <property type="evidence" value="ECO:0007669"/>
    <property type="project" value="InterPro"/>
</dbReference>
<dbReference type="Pfam" id="PF01384">
    <property type="entry name" value="PHO4"/>
    <property type="match status" value="2"/>
</dbReference>
<feature type="transmembrane region" description="Helical" evidence="6">
    <location>
        <begin position="102"/>
        <end position="119"/>
    </location>
</feature>
<dbReference type="GO" id="GO:0035435">
    <property type="term" value="P:phosphate ion transmembrane transport"/>
    <property type="evidence" value="ECO:0007669"/>
    <property type="project" value="TreeGrafter"/>
</dbReference>
<proteinExistence type="predicted"/>
<dbReference type="PANTHER" id="PTHR11101">
    <property type="entry name" value="PHOSPHATE TRANSPORTER"/>
    <property type="match status" value="1"/>
</dbReference>
<protein>
    <submittedName>
        <fullName evidence="7">Inorganic phosphate transporter</fullName>
    </submittedName>
</protein>
<evidence type="ECO:0000256" key="3">
    <source>
        <dbReference type="ARBA" id="ARBA00022692"/>
    </source>
</evidence>
<feature type="transmembrane region" description="Helical" evidence="6">
    <location>
        <begin position="205"/>
        <end position="229"/>
    </location>
</feature>
<evidence type="ECO:0000313" key="7">
    <source>
        <dbReference type="EMBL" id="XBX81558.1"/>
    </source>
</evidence>
<dbReference type="RefSeq" id="WP_350347580.1">
    <property type="nucleotide sequence ID" value="NZ_CP158374.1"/>
</dbReference>
<evidence type="ECO:0000256" key="2">
    <source>
        <dbReference type="ARBA" id="ARBA00022448"/>
    </source>
</evidence>
<organism evidence="7">
    <name type="scientific">Agromyces sp. G08B096</name>
    <dbReference type="NCBI Taxonomy" id="3156399"/>
    <lineage>
        <taxon>Bacteria</taxon>
        <taxon>Bacillati</taxon>
        <taxon>Actinomycetota</taxon>
        <taxon>Actinomycetes</taxon>
        <taxon>Micrococcales</taxon>
        <taxon>Microbacteriaceae</taxon>
        <taxon>Agromyces</taxon>
    </lineage>
</organism>
<keyword evidence="5 6" id="KW-0472">Membrane</keyword>
<dbReference type="GO" id="GO:0016020">
    <property type="term" value="C:membrane"/>
    <property type="evidence" value="ECO:0007669"/>
    <property type="project" value="UniProtKB-SubCell"/>
</dbReference>
<dbReference type="EMBL" id="CP158374">
    <property type="protein sequence ID" value="XBX81558.1"/>
    <property type="molecule type" value="Genomic_DNA"/>
</dbReference>
<evidence type="ECO:0000256" key="5">
    <source>
        <dbReference type="ARBA" id="ARBA00023136"/>
    </source>
</evidence>
<evidence type="ECO:0000256" key="6">
    <source>
        <dbReference type="SAM" id="Phobius"/>
    </source>
</evidence>
<keyword evidence="3 6" id="KW-0812">Transmembrane</keyword>
<keyword evidence="2" id="KW-0813">Transport</keyword>
<feature type="transmembrane region" description="Helical" evidence="6">
    <location>
        <begin position="78"/>
        <end position="96"/>
    </location>
</feature>
<evidence type="ECO:0000256" key="1">
    <source>
        <dbReference type="ARBA" id="ARBA00004141"/>
    </source>
</evidence>
<reference evidence="7" key="1">
    <citation type="submission" date="2024-05" db="EMBL/GenBank/DDBJ databases">
        <authorList>
            <person name="Yu L."/>
        </authorList>
    </citation>
    <scope>NUCLEOTIDE SEQUENCE</scope>
    <source>
        <strain evidence="7">G08B096</strain>
    </source>
</reference>
<feature type="transmembrane region" description="Helical" evidence="6">
    <location>
        <begin position="298"/>
        <end position="321"/>
    </location>
</feature>